<keyword evidence="5" id="KW-0190">Covalent protein-DNA linkage</keyword>
<keyword evidence="3" id="KW-0227">DNA damage</keyword>
<evidence type="ECO:0000256" key="5">
    <source>
        <dbReference type="ARBA" id="ARBA00023124"/>
    </source>
</evidence>
<dbReference type="InterPro" id="IPR036590">
    <property type="entry name" value="SRAP-like"/>
</dbReference>
<dbReference type="STRING" id="41688.A0A2N3N4V4"/>
<dbReference type="GO" id="GO:0006508">
    <property type="term" value="P:proteolysis"/>
    <property type="evidence" value="ECO:0007669"/>
    <property type="project" value="UniProtKB-KW"/>
</dbReference>
<keyword evidence="9" id="KW-0812">Transmembrane</keyword>
<keyword evidence="2" id="KW-0645">Protease</keyword>
<evidence type="ECO:0000256" key="6">
    <source>
        <dbReference type="ARBA" id="ARBA00023125"/>
    </source>
</evidence>
<dbReference type="OrthoDB" id="2111841at2759"/>
<feature type="compositionally biased region" description="Basic and acidic residues" evidence="8">
    <location>
        <begin position="366"/>
        <end position="382"/>
    </location>
</feature>
<dbReference type="FunCoup" id="A0A2N3N4V4">
    <property type="interactions" value="567"/>
</dbReference>
<keyword evidence="7" id="KW-0456">Lyase</keyword>
<dbReference type="Pfam" id="PF02586">
    <property type="entry name" value="SRAP"/>
    <property type="match status" value="1"/>
</dbReference>
<sequence length="453" mass="50191">MMVHAIFGLFLQYLIFHLISPITIIMCGRYVLSMRPSQYRRYLEDRDMPVWDAPDDESEDSPRQSYNFAPGYYGMVYRPDVPDRGARPGGSSDEATRRPDAENEEVSGSLEHAAPETEPEQEPEETAEADWVDVGSEADNPPAASQKPATPALASAPEPAHDASRYKLQVMRWGLVPSWTKRNPGYTSVMKTINCRSDSLSRPGGLWSTMKMRKRCIVVADGFYEWLKVGPKERIPHYIKRKDGQPMLFAGLWDCVTYEDTGEKVYTYTIITVDSNPALKFLHDRMPAILEPASVELHTWLDASRCAWTRELQDVLKPSKTELEIYPVSKEVGKVGNNSPTFVIPVASKENKSNIANFFARAGDKKKEGAELVKEEPSRASAKDGVLADATAAVKREASPASPSLEPPSKVAVMESPKKTKISATSNAKGSPTKKPQGPAGSQKITNFFTKSS</sequence>
<dbReference type="InParanoid" id="A0A2N3N4V4"/>
<dbReference type="SUPFAM" id="SSF143081">
    <property type="entry name" value="BB1717-like"/>
    <property type="match status" value="1"/>
</dbReference>
<dbReference type="GO" id="GO:0003697">
    <property type="term" value="F:single-stranded DNA binding"/>
    <property type="evidence" value="ECO:0007669"/>
    <property type="project" value="InterPro"/>
</dbReference>
<keyword evidence="9" id="KW-0472">Membrane</keyword>
<feature type="compositionally biased region" description="Acidic residues" evidence="8">
    <location>
        <begin position="117"/>
        <end position="131"/>
    </location>
</feature>
<feature type="compositionally biased region" description="Polar residues" evidence="8">
    <location>
        <begin position="443"/>
        <end position="453"/>
    </location>
</feature>
<feature type="compositionally biased region" description="Low complexity" evidence="8">
    <location>
        <begin position="399"/>
        <end position="409"/>
    </location>
</feature>
<evidence type="ECO:0000256" key="7">
    <source>
        <dbReference type="ARBA" id="ARBA00023239"/>
    </source>
</evidence>
<evidence type="ECO:0000256" key="4">
    <source>
        <dbReference type="ARBA" id="ARBA00022801"/>
    </source>
</evidence>
<comment type="caution">
    <text evidence="10">The sequence shown here is derived from an EMBL/GenBank/DDBJ whole genome shotgun (WGS) entry which is preliminary data.</text>
</comment>
<comment type="similarity">
    <text evidence="1">Belongs to the SOS response-associated peptidase family.</text>
</comment>
<dbReference type="PANTHER" id="PTHR13604:SF0">
    <property type="entry name" value="ABASIC SITE PROCESSING PROTEIN HMCES"/>
    <property type="match status" value="1"/>
</dbReference>
<evidence type="ECO:0000256" key="8">
    <source>
        <dbReference type="SAM" id="MobiDB-lite"/>
    </source>
</evidence>
<evidence type="ECO:0000313" key="10">
    <source>
        <dbReference type="EMBL" id="PKS07458.1"/>
    </source>
</evidence>
<feature type="region of interest" description="Disordered" evidence="8">
    <location>
        <begin position="366"/>
        <end position="453"/>
    </location>
</feature>
<dbReference type="GO" id="GO:0016829">
    <property type="term" value="F:lyase activity"/>
    <property type="evidence" value="ECO:0007669"/>
    <property type="project" value="UniProtKB-KW"/>
</dbReference>
<dbReference type="AlphaFoldDB" id="A0A2N3N4V4"/>
<feature type="transmembrane region" description="Helical" evidence="9">
    <location>
        <begin position="6"/>
        <end position="32"/>
    </location>
</feature>
<dbReference type="Proteomes" id="UP000233524">
    <property type="component" value="Unassembled WGS sequence"/>
</dbReference>
<evidence type="ECO:0000313" key="11">
    <source>
        <dbReference type="Proteomes" id="UP000233524"/>
    </source>
</evidence>
<reference evidence="10 11" key="1">
    <citation type="journal article" date="2017" name="G3 (Bethesda)">
        <title>First Draft Genome Sequence of the Pathogenic Fungus Lomentospora prolificans (Formerly Scedosporium prolificans).</title>
        <authorList>
            <person name="Luo R."/>
            <person name="Zimin A."/>
            <person name="Workman R."/>
            <person name="Fan Y."/>
            <person name="Pertea G."/>
            <person name="Grossman N."/>
            <person name="Wear M.P."/>
            <person name="Jia B."/>
            <person name="Miller H."/>
            <person name="Casadevall A."/>
            <person name="Timp W."/>
            <person name="Zhang S.X."/>
            <person name="Salzberg S.L."/>
        </authorList>
    </citation>
    <scope>NUCLEOTIDE SEQUENCE [LARGE SCALE GENOMIC DNA]</scope>
    <source>
        <strain evidence="10 11">JHH-5317</strain>
    </source>
</reference>
<dbReference type="VEuPathDB" id="FungiDB:jhhlp_006062"/>
<evidence type="ECO:0000256" key="2">
    <source>
        <dbReference type="ARBA" id="ARBA00022670"/>
    </source>
</evidence>
<evidence type="ECO:0000256" key="1">
    <source>
        <dbReference type="ARBA" id="ARBA00008136"/>
    </source>
</evidence>
<evidence type="ECO:0008006" key="12">
    <source>
        <dbReference type="Google" id="ProtNLM"/>
    </source>
</evidence>
<protein>
    <recommendedName>
        <fullName evidence="12">DUF159 domain protein</fullName>
    </recommendedName>
</protein>
<keyword evidence="4" id="KW-0378">Hydrolase</keyword>
<feature type="region of interest" description="Disordered" evidence="8">
    <location>
        <begin position="79"/>
        <end position="160"/>
    </location>
</feature>
<dbReference type="EMBL" id="NLAX01000701">
    <property type="protein sequence ID" value="PKS07458.1"/>
    <property type="molecule type" value="Genomic_DNA"/>
</dbReference>
<dbReference type="Gene3D" id="3.90.1680.10">
    <property type="entry name" value="SOS response associated peptidase-like"/>
    <property type="match status" value="1"/>
</dbReference>
<accession>A0A2N3N4V4</accession>
<keyword evidence="9" id="KW-1133">Transmembrane helix</keyword>
<dbReference type="GO" id="GO:0008233">
    <property type="term" value="F:peptidase activity"/>
    <property type="evidence" value="ECO:0007669"/>
    <property type="project" value="UniProtKB-KW"/>
</dbReference>
<evidence type="ECO:0000256" key="9">
    <source>
        <dbReference type="SAM" id="Phobius"/>
    </source>
</evidence>
<keyword evidence="11" id="KW-1185">Reference proteome</keyword>
<dbReference type="GO" id="GO:0106300">
    <property type="term" value="P:protein-DNA covalent cross-linking repair"/>
    <property type="evidence" value="ECO:0007669"/>
    <property type="project" value="InterPro"/>
</dbReference>
<proteinExistence type="inferred from homology"/>
<gene>
    <name evidence="10" type="ORF">jhhlp_006062</name>
</gene>
<name>A0A2N3N4V4_9PEZI</name>
<evidence type="ECO:0000256" key="3">
    <source>
        <dbReference type="ARBA" id="ARBA00022763"/>
    </source>
</evidence>
<organism evidence="10 11">
    <name type="scientific">Lomentospora prolificans</name>
    <dbReference type="NCBI Taxonomy" id="41688"/>
    <lineage>
        <taxon>Eukaryota</taxon>
        <taxon>Fungi</taxon>
        <taxon>Dikarya</taxon>
        <taxon>Ascomycota</taxon>
        <taxon>Pezizomycotina</taxon>
        <taxon>Sordariomycetes</taxon>
        <taxon>Hypocreomycetidae</taxon>
        <taxon>Microascales</taxon>
        <taxon>Microascaceae</taxon>
        <taxon>Lomentospora</taxon>
    </lineage>
</organism>
<dbReference type="InterPro" id="IPR003738">
    <property type="entry name" value="SRAP"/>
</dbReference>
<dbReference type="PANTHER" id="PTHR13604">
    <property type="entry name" value="DC12-RELATED"/>
    <property type="match status" value="1"/>
</dbReference>
<keyword evidence="6" id="KW-0238">DNA-binding</keyword>